<gene>
    <name evidence="4" type="ORF">JYB87_08420</name>
</gene>
<dbReference type="InterPro" id="IPR036388">
    <property type="entry name" value="WH-like_DNA-bd_sf"/>
</dbReference>
<dbReference type="Pfam" id="PF00486">
    <property type="entry name" value="Trans_reg_C"/>
    <property type="match status" value="1"/>
</dbReference>
<dbReference type="EMBL" id="CP071503">
    <property type="protein sequence ID" value="QSX35203.1"/>
    <property type="molecule type" value="Genomic_DNA"/>
</dbReference>
<dbReference type="SUPFAM" id="SSF46894">
    <property type="entry name" value="C-terminal effector domain of the bipartite response regulators"/>
    <property type="match status" value="1"/>
</dbReference>
<evidence type="ECO:0000259" key="3">
    <source>
        <dbReference type="PROSITE" id="PS51755"/>
    </source>
</evidence>
<dbReference type="InterPro" id="IPR016032">
    <property type="entry name" value="Sig_transdc_resp-reg_C-effctor"/>
</dbReference>
<dbReference type="PROSITE" id="PS51755">
    <property type="entry name" value="OMPR_PHOB"/>
    <property type="match status" value="1"/>
</dbReference>
<proteinExistence type="predicted"/>
<dbReference type="SMART" id="SM00862">
    <property type="entry name" value="Trans_reg_C"/>
    <property type="match status" value="1"/>
</dbReference>
<feature type="domain" description="OmpR/PhoB-type" evidence="3">
    <location>
        <begin position="91"/>
        <end position="190"/>
    </location>
</feature>
<protein>
    <submittedName>
        <fullName evidence="4">Winged helix-turn-helix transcriptional regulator</fullName>
    </submittedName>
</protein>
<keyword evidence="1 2" id="KW-0238">DNA-binding</keyword>
<dbReference type="InterPro" id="IPR001867">
    <property type="entry name" value="OmpR/PhoB-type_DNA-bd"/>
</dbReference>
<keyword evidence="5" id="KW-1185">Reference proteome</keyword>
<evidence type="ECO:0000313" key="5">
    <source>
        <dbReference type="Proteomes" id="UP000662770"/>
    </source>
</evidence>
<evidence type="ECO:0000313" key="4">
    <source>
        <dbReference type="EMBL" id="QSX35203.1"/>
    </source>
</evidence>
<organism evidence="4 5">
    <name type="scientific">Shewanella avicenniae</name>
    <dbReference type="NCBI Taxonomy" id="2814294"/>
    <lineage>
        <taxon>Bacteria</taxon>
        <taxon>Pseudomonadati</taxon>
        <taxon>Pseudomonadota</taxon>
        <taxon>Gammaproteobacteria</taxon>
        <taxon>Alteromonadales</taxon>
        <taxon>Shewanellaceae</taxon>
        <taxon>Shewanella</taxon>
    </lineage>
</organism>
<sequence length="204" mass="23436">MNFLVVTDDEQWQQAVTPWIASKTENTPHRFALHSLKEQHLKPQLTPDVLVMLSRHFKKPAEHQQLACYTQLPCIFTSPESIDADIAPILVDESDSSEIVIDPKNGAIILQNRIVQLTDTELKIFQYLYEQQGQAVSKPELQQQILQRDFGQYDRNLDMHIANIRKKLQQAGLARNLILTVRGRGYSFNHEHLQFAQPDPVSNV</sequence>
<accession>A0ABX7QWJ5</accession>
<name>A0ABX7QWJ5_9GAMM</name>
<evidence type="ECO:0000256" key="2">
    <source>
        <dbReference type="PROSITE-ProRule" id="PRU01091"/>
    </source>
</evidence>
<dbReference type="Gene3D" id="1.10.10.10">
    <property type="entry name" value="Winged helix-like DNA-binding domain superfamily/Winged helix DNA-binding domain"/>
    <property type="match status" value="1"/>
</dbReference>
<dbReference type="RefSeq" id="WP_207356397.1">
    <property type="nucleotide sequence ID" value="NZ_CP071503.1"/>
</dbReference>
<feature type="DNA-binding region" description="OmpR/PhoB-type" evidence="2">
    <location>
        <begin position="91"/>
        <end position="190"/>
    </location>
</feature>
<reference evidence="4 5" key="1">
    <citation type="submission" date="2021-03" db="EMBL/GenBank/DDBJ databases">
        <title>Novel species identification of genus Shewanella.</title>
        <authorList>
            <person name="Liu G."/>
            <person name="Zhang Q."/>
        </authorList>
    </citation>
    <scope>NUCLEOTIDE SEQUENCE [LARGE SCALE GENOMIC DNA]</scope>
    <source>
        <strain evidence="4 5">FJAT-51800</strain>
    </source>
</reference>
<dbReference type="CDD" id="cd00383">
    <property type="entry name" value="trans_reg_C"/>
    <property type="match status" value="1"/>
</dbReference>
<dbReference type="Proteomes" id="UP000662770">
    <property type="component" value="Chromosome"/>
</dbReference>
<evidence type="ECO:0000256" key="1">
    <source>
        <dbReference type="ARBA" id="ARBA00023125"/>
    </source>
</evidence>